<dbReference type="EMBL" id="CM056741">
    <property type="protein sequence ID" value="KAJ8686841.1"/>
    <property type="molecule type" value="Genomic_DNA"/>
</dbReference>
<keyword evidence="2" id="KW-1185">Reference proteome</keyword>
<comment type="caution">
    <text evidence="1">The sequence shown here is derived from an EMBL/GenBank/DDBJ whole genome shotgun (WGS) entry which is preliminary data.</text>
</comment>
<protein>
    <submittedName>
        <fullName evidence="1">Uncharacterized protein</fullName>
    </submittedName>
</protein>
<gene>
    <name evidence="1" type="ORF">QAD02_022635</name>
</gene>
<proteinExistence type="predicted"/>
<name>A0ACC2PTJ4_9HYME</name>
<evidence type="ECO:0000313" key="2">
    <source>
        <dbReference type="Proteomes" id="UP001239111"/>
    </source>
</evidence>
<sequence length="159" mass="19023">MVPAQNYAVYHYPHKIDQQQNVVWIGETHGMPDPSINPNMSLNKHPCQRCDYKDLPADFQNFLEADYELTQHQRDQLLFNEGVLIPRKEYACARCGRSYNRPDNLTRHRKYECGIAPRFKCNYCEHRSRYKAQIEGHIKRMHRDKALKFVVYPYEFELD</sequence>
<dbReference type="Proteomes" id="UP001239111">
    <property type="component" value="Chromosome 1"/>
</dbReference>
<evidence type="ECO:0000313" key="1">
    <source>
        <dbReference type="EMBL" id="KAJ8686841.1"/>
    </source>
</evidence>
<accession>A0ACC2PTJ4</accession>
<organism evidence="1 2">
    <name type="scientific">Eretmocerus hayati</name>
    <dbReference type="NCBI Taxonomy" id="131215"/>
    <lineage>
        <taxon>Eukaryota</taxon>
        <taxon>Metazoa</taxon>
        <taxon>Ecdysozoa</taxon>
        <taxon>Arthropoda</taxon>
        <taxon>Hexapoda</taxon>
        <taxon>Insecta</taxon>
        <taxon>Pterygota</taxon>
        <taxon>Neoptera</taxon>
        <taxon>Endopterygota</taxon>
        <taxon>Hymenoptera</taxon>
        <taxon>Apocrita</taxon>
        <taxon>Proctotrupomorpha</taxon>
        <taxon>Chalcidoidea</taxon>
        <taxon>Aphelinidae</taxon>
        <taxon>Aphelininae</taxon>
        <taxon>Eretmocerus</taxon>
    </lineage>
</organism>
<reference evidence="1" key="1">
    <citation type="submission" date="2023-04" db="EMBL/GenBank/DDBJ databases">
        <title>A chromosome-level genome assembly of the parasitoid wasp Eretmocerus hayati.</title>
        <authorList>
            <person name="Zhong Y."/>
            <person name="Liu S."/>
            <person name="Liu Y."/>
        </authorList>
    </citation>
    <scope>NUCLEOTIDE SEQUENCE</scope>
    <source>
        <strain evidence="1">ZJU_SS_LIU_2023</strain>
    </source>
</reference>